<evidence type="ECO:0000256" key="2">
    <source>
        <dbReference type="ARBA" id="ARBA00004496"/>
    </source>
</evidence>
<dbReference type="Pfam" id="PF19026">
    <property type="entry name" value="UBA_HYPK"/>
    <property type="match status" value="1"/>
</dbReference>
<dbReference type="Pfam" id="PF25545">
    <property type="entry name" value="DUF7924"/>
    <property type="match status" value="1"/>
</dbReference>
<proteinExistence type="inferred from homology"/>
<dbReference type="GO" id="GO:0005634">
    <property type="term" value="C:nucleus"/>
    <property type="evidence" value="ECO:0007669"/>
    <property type="project" value="UniProtKB-SubCell"/>
</dbReference>
<dbReference type="Gene3D" id="1.10.8.10">
    <property type="entry name" value="DNA helicase RuvA subunit, C-terminal domain"/>
    <property type="match status" value="1"/>
</dbReference>
<evidence type="ECO:0000256" key="1">
    <source>
        <dbReference type="ARBA" id="ARBA00004123"/>
    </source>
</evidence>
<dbReference type="InterPro" id="IPR038187">
    <property type="entry name" value="NAC_A/B_dom_sf"/>
</dbReference>
<organism evidence="11 12">
    <name type="scientific">Fonsecaea erecta</name>
    <dbReference type="NCBI Taxonomy" id="1367422"/>
    <lineage>
        <taxon>Eukaryota</taxon>
        <taxon>Fungi</taxon>
        <taxon>Dikarya</taxon>
        <taxon>Ascomycota</taxon>
        <taxon>Pezizomycotina</taxon>
        <taxon>Eurotiomycetes</taxon>
        <taxon>Chaetothyriomycetidae</taxon>
        <taxon>Chaetothyriales</taxon>
        <taxon>Herpotrichiellaceae</taxon>
        <taxon>Fonsecaea</taxon>
    </lineage>
</organism>
<comment type="similarity">
    <text evidence="3">Belongs to the NAC-alpha family.</text>
</comment>
<dbReference type="Proteomes" id="UP000078343">
    <property type="component" value="Unassembled WGS sequence"/>
</dbReference>
<protein>
    <recommendedName>
        <fullName evidence="4">Nascent polypeptide-associated complex subunit alpha</fullName>
    </recommendedName>
    <alternativeName>
        <fullName evidence="8">Alpha-NAC</fullName>
    </alternativeName>
</protein>
<feature type="compositionally biased region" description="Polar residues" evidence="9">
    <location>
        <begin position="195"/>
        <end position="207"/>
    </location>
</feature>
<dbReference type="RefSeq" id="XP_018691728.1">
    <property type="nucleotide sequence ID" value="XM_018838960.1"/>
</dbReference>
<dbReference type="PANTHER" id="PTHR21713">
    <property type="entry name" value="NASCENT POLYPEPTIDE ASSOCIATED COMPLEX ALPHA SUBUNIT-RELATED"/>
    <property type="match status" value="1"/>
</dbReference>
<feature type="compositionally biased region" description="Basic residues" evidence="9">
    <location>
        <begin position="43"/>
        <end position="53"/>
    </location>
</feature>
<dbReference type="PROSITE" id="PS51151">
    <property type="entry name" value="NAC_AB"/>
    <property type="match status" value="1"/>
</dbReference>
<dbReference type="AlphaFoldDB" id="A0A178ZFV6"/>
<feature type="region of interest" description="Disordered" evidence="9">
    <location>
        <begin position="1"/>
        <end position="151"/>
    </location>
</feature>
<name>A0A178ZFV6_9EURO</name>
<comment type="function">
    <text evidence="6">Component of the nascent polypeptide-associated complex (NAC), a dynamic component of the ribosomal exit tunnel, protecting the emerging polypeptides from interaction with other cytoplasmic proteins to ensure appropriate nascent protein targeting. The NAC complex also promotes mitochondrial protein import by enhancing productive ribosome interactions with the outer mitochondrial membrane and blocks the inappropriate interaction of ribosomes translating non-secretory nascent polypeptides with translocation sites in the membrane of the endoplasmic reticulum. EGD2 may also be involved in transcription regulation.</text>
</comment>
<evidence type="ECO:0000256" key="5">
    <source>
        <dbReference type="ARBA" id="ARBA00022927"/>
    </source>
</evidence>
<feature type="region of interest" description="Disordered" evidence="9">
    <location>
        <begin position="192"/>
        <end position="219"/>
    </location>
</feature>
<dbReference type="OrthoDB" id="3169036at2759"/>
<evidence type="ECO:0000256" key="3">
    <source>
        <dbReference type="ARBA" id="ARBA00009882"/>
    </source>
</evidence>
<comment type="subunit">
    <text evidence="7">Part of the nascent polypeptide-associated complex (NAC), consisting of EGD2 and EGD1. NAC associates with ribosomes via EGD1.</text>
</comment>
<comment type="caution">
    <text evidence="11">The sequence shown here is derived from an EMBL/GenBank/DDBJ whole genome shotgun (WGS) entry which is preliminary data.</text>
</comment>
<sequence>MTLRKRRRSSKDNEEDEDTTVHRRKSPRIQKILNKQHQERLQKLKSKPSHRSPRLQEIQDVNRQGTTRGGRQTRSPPRSSITQQYSGQKQVVKPYPGPKEKGEDRPTAPFTDQGTQKSTKRRRRVNEEDESAHNAKRPRHHLAQCTEPRTAPNKENFIENWLDETCWSRRASTENEVEALAVANVPRKSLPAFQSPGNSVESTITSSRKSERSAASVHDTDYRQSLRYRNIFIERENPPPELIQKAQRIISRSRESPEIDDAAIEEVKQTSRRLQDEGEDKIIKQLVPDIIPSIKKIPDQRLEMNADQPWFNSVPIPLDPDVLINPLPLPKPKPDLTFGYSETAFNHKQLLTIDLLIDDQFGRSYAVPDQKIRFPFLEVEFKSQAKNGTHYIATNQAAGAGAIALNADFSQSSFQTPIIMSNPRIEELPDDEPDKKAAAEDASSSSDSEPEAAGEGEANIPAGSAVAVHSRNEKKARKAIGKLGLKHVPGITRVTLRRPKGILFVISNPDVYRSPTSNTWIIFGEAKIEDLNSQSQAAAAQQLAAAEAANADHSGHDHAAENGKGKAVEDKKAEDEEDDDEEVDDSGLEAKDIELVMTQASVSRKKAVKALKENGNDIVNSIMALSV</sequence>
<dbReference type="CDD" id="cd14358">
    <property type="entry name" value="UBA_NAC_euk"/>
    <property type="match status" value="1"/>
</dbReference>
<gene>
    <name evidence="11" type="ORF">AYL99_07451</name>
</gene>
<evidence type="ECO:0000256" key="9">
    <source>
        <dbReference type="SAM" id="MobiDB-lite"/>
    </source>
</evidence>
<dbReference type="InterPro" id="IPR002715">
    <property type="entry name" value="Nas_poly-pep-assoc_cplx_dom"/>
</dbReference>
<dbReference type="Gene3D" id="2.20.70.30">
    <property type="entry name" value="Nascent polypeptide-associated complex domain"/>
    <property type="match status" value="1"/>
</dbReference>
<feature type="compositionally biased region" description="Low complexity" evidence="9">
    <location>
        <begin position="63"/>
        <end position="80"/>
    </location>
</feature>
<dbReference type="GO" id="GO:0015031">
    <property type="term" value="P:protein transport"/>
    <property type="evidence" value="ECO:0007669"/>
    <property type="project" value="UniProtKB-KW"/>
</dbReference>
<dbReference type="FunFam" id="2.20.70.30:FF:000002">
    <property type="entry name" value="Nascent polypeptide-associated complex (NAC), alpha subunit"/>
    <property type="match status" value="1"/>
</dbReference>
<evidence type="ECO:0000256" key="7">
    <source>
        <dbReference type="ARBA" id="ARBA00025826"/>
    </source>
</evidence>
<dbReference type="CDD" id="cd22054">
    <property type="entry name" value="NAC_NACA"/>
    <property type="match status" value="1"/>
</dbReference>
<evidence type="ECO:0000256" key="4">
    <source>
        <dbReference type="ARBA" id="ARBA00014437"/>
    </source>
</evidence>
<keyword evidence="5" id="KW-0813">Transport</keyword>
<dbReference type="Pfam" id="PF01849">
    <property type="entry name" value="NAC"/>
    <property type="match status" value="1"/>
</dbReference>
<evidence type="ECO:0000313" key="12">
    <source>
        <dbReference type="Proteomes" id="UP000078343"/>
    </source>
</evidence>
<accession>A0A178ZFV6</accession>
<dbReference type="SMART" id="SM01407">
    <property type="entry name" value="NAC"/>
    <property type="match status" value="1"/>
</dbReference>
<dbReference type="GO" id="GO:0005854">
    <property type="term" value="C:nascent polypeptide-associated complex"/>
    <property type="evidence" value="ECO:0007669"/>
    <property type="project" value="InterPro"/>
</dbReference>
<dbReference type="InterPro" id="IPR016641">
    <property type="entry name" value="EGD2/NACA0like"/>
</dbReference>
<dbReference type="InterPro" id="IPR057684">
    <property type="entry name" value="DUF7924"/>
</dbReference>
<feature type="compositionally biased region" description="Acidic residues" evidence="9">
    <location>
        <begin position="575"/>
        <end position="587"/>
    </location>
</feature>
<dbReference type="EMBL" id="LVYI01000006">
    <property type="protein sequence ID" value="OAP58361.1"/>
    <property type="molecule type" value="Genomic_DNA"/>
</dbReference>
<feature type="compositionally biased region" description="Basic and acidic residues" evidence="9">
    <location>
        <begin position="553"/>
        <end position="574"/>
    </location>
</feature>
<feature type="domain" description="NAC-A/B" evidence="10">
    <location>
        <begin position="470"/>
        <end position="535"/>
    </location>
</feature>
<dbReference type="STRING" id="1367422.A0A178ZFV6"/>
<reference evidence="11 12" key="1">
    <citation type="submission" date="2016-04" db="EMBL/GenBank/DDBJ databases">
        <title>Draft genome of Fonsecaea erecta CBS 125763.</title>
        <authorList>
            <person name="Weiss V.A."/>
            <person name="Vicente V.A."/>
            <person name="Raittz R.T."/>
            <person name="Moreno L.F."/>
            <person name="De Souza E.M."/>
            <person name="Pedrosa F.O."/>
            <person name="Steffens M.B."/>
            <person name="Faoro H."/>
            <person name="Tadra-Sfeir M.Z."/>
            <person name="Najafzadeh M.J."/>
            <person name="Felipe M.S."/>
            <person name="Teixeira M."/>
            <person name="Sun J."/>
            <person name="Xi L."/>
            <person name="Gomes R."/>
            <person name="De Azevedo C.M."/>
            <person name="Salgado C.G."/>
            <person name="Da Silva M.B."/>
            <person name="Nascimento M.F."/>
            <person name="Queiroz-Telles F."/>
            <person name="Attili D.S."/>
            <person name="Gorbushina A."/>
        </authorList>
    </citation>
    <scope>NUCLEOTIDE SEQUENCE [LARGE SCALE GENOMIC DNA]</scope>
    <source>
        <strain evidence="11 12">CBS 125763</strain>
    </source>
</reference>
<dbReference type="GeneID" id="30011619"/>
<keyword evidence="5" id="KW-0653">Protein transport</keyword>
<evidence type="ECO:0000256" key="6">
    <source>
        <dbReference type="ARBA" id="ARBA00025035"/>
    </source>
</evidence>
<dbReference type="InterPro" id="IPR044034">
    <property type="entry name" value="NAC-like_UBA"/>
</dbReference>
<comment type="subcellular location">
    <subcellularLocation>
        <location evidence="2">Cytoplasm</location>
    </subcellularLocation>
    <subcellularLocation>
        <location evidence="1">Nucleus</location>
    </subcellularLocation>
</comment>
<evidence type="ECO:0000313" key="11">
    <source>
        <dbReference type="EMBL" id="OAP58361.1"/>
    </source>
</evidence>
<feature type="region of interest" description="Disordered" evidence="9">
    <location>
        <begin position="422"/>
        <end position="473"/>
    </location>
</feature>
<evidence type="ECO:0000256" key="8">
    <source>
        <dbReference type="ARBA" id="ARBA00030300"/>
    </source>
</evidence>
<evidence type="ECO:0000259" key="10">
    <source>
        <dbReference type="PROSITE" id="PS51151"/>
    </source>
</evidence>
<feature type="compositionally biased region" description="Basic and acidic residues" evidence="9">
    <location>
        <begin position="208"/>
        <end position="219"/>
    </location>
</feature>
<keyword evidence="12" id="KW-1185">Reference proteome</keyword>
<feature type="region of interest" description="Disordered" evidence="9">
    <location>
        <begin position="543"/>
        <end position="592"/>
    </location>
</feature>